<dbReference type="PROSITE" id="PS51362">
    <property type="entry name" value="TGF_BETA_2"/>
    <property type="match status" value="1"/>
</dbReference>
<dbReference type="GO" id="GO:0005615">
    <property type="term" value="C:extracellular space"/>
    <property type="evidence" value="ECO:0007669"/>
    <property type="project" value="TreeGrafter"/>
</dbReference>
<dbReference type="Pfam" id="PF00019">
    <property type="entry name" value="TGF_beta"/>
    <property type="match status" value="1"/>
</dbReference>
<dbReference type="InterPro" id="IPR001839">
    <property type="entry name" value="TGF-b_C"/>
</dbReference>
<proteinExistence type="inferred from homology"/>
<accession>A0A0K8T5J8</accession>
<sequence>MKATTLLTTSLLFYLAEAQQLVSNWPNSIGEWPNQYSPHIHRPLPINVSQTEFETKMKEYQRVTRGTEQQREYQPIVPTETHHEPDGGVTLKFSSPHFKVAEGITLKLLISNATLHVAIFQTLANGHKVVVKSSFIPRAPIWVDAYLQPSTEINVRISCGHYCKVQYPTANVQYTIGHGSRDLGINSEGNLMCSGNAQPHDACCMTKFKVKFEELEQEGLEPIFAPLFYDASYCGNFYCDTHPPHYYTMIKNHLLYNPADPPESECTPSAYQPLRVLTVHPDNSDILVVQVWEKAVAKTCGCV</sequence>
<dbReference type="GO" id="GO:0005125">
    <property type="term" value="F:cytokine activity"/>
    <property type="evidence" value="ECO:0007669"/>
    <property type="project" value="TreeGrafter"/>
</dbReference>
<comment type="similarity">
    <text evidence="2 4">Belongs to the TGF-beta family.</text>
</comment>
<reference evidence="7" key="1">
    <citation type="submission" date="2014-09" db="EMBL/GenBank/DDBJ databases">
        <authorList>
            <person name="Magalhaes I.L.F."/>
            <person name="Oliveira U."/>
            <person name="Santos F.R."/>
            <person name="Vidigal T.H.D.A."/>
            <person name="Brescovit A.D."/>
            <person name="Santos A.J."/>
        </authorList>
    </citation>
    <scope>NUCLEOTIDE SEQUENCE</scope>
</reference>
<evidence type="ECO:0000256" key="5">
    <source>
        <dbReference type="SAM" id="SignalP"/>
    </source>
</evidence>
<evidence type="ECO:0000313" key="7">
    <source>
        <dbReference type="EMBL" id="JAG60798.1"/>
    </source>
</evidence>
<dbReference type="SUPFAM" id="SSF57501">
    <property type="entry name" value="Cystine-knot cytokines"/>
    <property type="match status" value="1"/>
</dbReference>
<feature type="chain" id="PRO_5005519829" description="TGF-beta family profile domain-containing protein" evidence="5">
    <location>
        <begin position="19"/>
        <end position="303"/>
    </location>
</feature>
<dbReference type="Gene3D" id="2.10.90.10">
    <property type="entry name" value="Cystine-knot cytokines"/>
    <property type="match status" value="1"/>
</dbReference>
<dbReference type="InterPro" id="IPR029034">
    <property type="entry name" value="Cystine-knot_cytokine"/>
</dbReference>
<dbReference type="InterPro" id="IPR015615">
    <property type="entry name" value="TGF-beta-rel"/>
</dbReference>
<keyword evidence="3" id="KW-0964">Secreted</keyword>
<evidence type="ECO:0000256" key="4">
    <source>
        <dbReference type="RuleBase" id="RU000354"/>
    </source>
</evidence>
<dbReference type="GO" id="GO:0008083">
    <property type="term" value="F:growth factor activity"/>
    <property type="evidence" value="ECO:0007669"/>
    <property type="project" value="UniProtKB-KW"/>
</dbReference>
<organism evidence="7">
    <name type="scientific">Lygus hesperus</name>
    <name type="common">Western plant bug</name>
    <dbReference type="NCBI Taxonomy" id="30085"/>
    <lineage>
        <taxon>Eukaryota</taxon>
        <taxon>Metazoa</taxon>
        <taxon>Ecdysozoa</taxon>
        <taxon>Arthropoda</taxon>
        <taxon>Hexapoda</taxon>
        <taxon>Insecta</taxon>
        <taxon>Pterygota</taxon>
        <taxon>Neoptera</taxon>
        <taxon>Paraneoptera</taxon>
        <taxon>Hemiptera</taxon>
        <taxon>Heteroptera</taxon>
        <taxon>Panheteroptera</taxon>
        <taxon>Cimicomorpha</taxon>
        <taxon>Miridae</taxon>
        <taxon>Mirini</taxon>
        <taxon>Lygus</taxon>
    </lineage>
</organism>
<dbReference type="AlphaFoldDB" id="A0A0K8T5J8"/>
<feature type="domain" description="TGF-beta family profile" evidence="6">
    <location>
        <begin position="178"/>
        <end position="303"/>
    </location>
</feature>
<keyword evidence="5" id="KW-0732">Signal</keyword>
<name>A0A0K8T5J8_LYGHE</name>
<evidence type="ECO:0000256" key="1">
    <source>
        <dbReference type="ARBA" id="ARBA00004613"/>
    </source>
</evidence>
<dbReference type="SMART" id="SM00204">
    <property type="entry name" value="TGFB"/>
    <property type="match status" value="1"/>
</dbReference>
<evidence type="ECO:0000256" key="2">
    <source>
        <dbReference type="ARBA" id="ARBA00006656"/>
    </source>
</evidence>
<dbReference type="EMBL" id="GBRD01005023">
    <property type="protein sequence ID" value="JAG60798.1"/>
    <property type="molecule type" value="Transcribed_RNA"/>
</dbReference>
<comment type="subcellular location">
    <subcellularLocation>
        <location evidence="1">Secreted</location>
    </subcellularLocation>
</comment>
<feature type="signal peptide" evidence="5">
    <location>
        <begin position="1"/>
        <end position="18"/>
    </location>
</feature>
<evidence type="ECO:0000256" key="3">
    <source>
        <dbReference type="ARBA" id="ARBA00022525"/>
    </source>
</evidence>
<dbReference type="PANTHER" id="PTHR11848">
    <property type="entry name" value="TGF-BETA FAMILY"/>
    <property type="match status" value="1"/>
</dbReference>
<evidence type="ECO:0000259" key="6">
    <source>
        <dbReference type="PROSITE" id="PS51362"/>
    </source>
</evidence>
<protein>
    <recommendedName>
        <fullName evidence="6">TGF-beta family profile domain-containing protein</fullName>
    </recommendedName>
</protein>
<keyword evidence="4" id="KW-0339">Growth factor</keyword>